<sequence>MFASDTKRQFGRIVKNWNTRYDLEEFIAASGLPPLEAREIFAKHGPYKVELDHLIHACTTIQADSEK</sequence>
<dbReference type="AlphaFoldDB" id="A0AAW4FIY0"/>
<comment type="caution">
    <text evidence="1">The sequence shown here is derived from an EMBL/GenBank/DDBJ whole genome shotgun (WGS) entry which is preliminary data.</text>
</comment>
<organism evidence="1 2">
    <name type="scientific">Ensifer canadensis</name>
    <dbReference type="NCBI Taxonomy" id="555315"/>
    <lineage>
        <taxon>Bacteria</taxon>
        <taxon>Pseudomonadati</taxon>
        <taxon>Pseudomonadota</taxon>
        <taxon>Alphaproteobacteria</taxon>
        <taxon>Hyphomicrobiales</taxon>
        <taxon>Rhizobiaceae</taxon>
        <taxon>Sinorhizobium/Ensifer group</taxon>
        <taxon>Ensifer</taxon>
    </lineage>
</organism>
<gene>
    <name evidence="1" type="ORF">GFB56_14420</name>
</gene>
<dbReference type="Proteomes" id="UP000744980">
    <property type="component" value="Unassembled WGS sequence"/>
</dbReference>
<keyword evidence="2" id="KW-1185">Reference proteome</keyword>
<reference evidence="1 2" key="1">
    <citation type="submission" date="2020-01" db="EMBL/GenBank/DDBJ databases">
        <title>Draft genome assembly of Ensifer adhaerens T173.</title>
        <authorList>
            <person name="Craig J.E."/>
            <person name="Stinchcombe J.R."/>
        </authorList>
    </citation>
    <scope>NUCLEOTIDE SEQUENCE [LARGE SCALE GENOMIC DNA]</scope>
    <source>
        <strain evidence="1 2">T173</strain>
    </source>
</reference>
<protein>
    <submittedName>
        <fullName evidence="1">Uncharacterized protein</fullName>
    </submittedName>
</protein>
<accession>A0AAW4FIY0</accession>
<name>A0AAW4FIY0_9HYPH</name>
<dbReference type="EMBL" id="WXFA01000008">
    <property type="protein sequence ID" value="MBM3092007.1"/>
    <property type="molecule type" value="Genomic_DNA"/>
</dbReference>
<dbReference type="RefSeq" id="WP_057206239.1">
    <property type="nucleotide sequence ID" value="NZ_CP083370.1"/>
</dbReference>
<evidence type="ECO:0000313" key="2">
    <source>
        <dbReference type="Proteomes" id="UP000744980"/>
    </source>
</evidence>
<evidence type="ECO:0000313" key="1">
    <source>
        <dbReference type="EMBL" id="MBM3092007.1"/>
    </source>
</evidence>
<proteinExistence type="predicted"/>